<keyword evidence="12" id="KW-0812">Transmembrane</keyword>
<dbReference type="InterPro" id="IPR050351">
    <property type="entry name" value="BphY/WalK/GraS-like"/>
</dbReference>
<dbReference type="Pfam" id="PF02518">
    <property type="entry name" value="HATPase_c"/>
    <property type="match status" value="1"/>
</dbReference>
<dbReference type="PANTHER" id="PTHR45453:SF1">
    <property type="entry name" value="PHOSPHATE REGULON SENSOR PROTEIN PHOR"/>
    <property type="match status" value="1"/>
</dbReference>
<dbReference type="CDD" id="cd00075">
    <property type="entry name" value="HATPase"/>
    <property type="match status" value="1"/>
</dbReference>
<evidence type="ECO:0000313" key="15">
    <source>
        <dbReference type="EMBL" id="SUU92490.1"/>
    </source>
</evidence>
<dbReference type="InterPro" id="IPR003661">
    <property type="entry name" value="HisK_dim/P_dom"/>
</dbReference>
<dbReference type="Gene3D" id="1.10.287.130">
    <property type="match status" value="1"/>
</dbReference>
<comment type="subcellular location">
    <subcellularLocation>
        <location evidence="2">Cell membrane</location>
    </subcellularLocation>
</comment>
<dbReference type="SMART" id="SM00387">
    <property type="entry name" value="HATPase_c"/>
    <property type="match status" value="1"/>
</dbReference>
<keyword evidence="8 14" id="KW-0418">Kinase</keyword>
<protein>
    <recommendedName>
        <fullName evidence="3">histidine kinase</fullName>
        <ecNumber evidence="3">2.7.13.3</ecNumber>
    </recommendedName>
</protein>
<accession>A0A2I1M8K9</accession>
<keyword evidence="6 15" id="KW-0808">Transferase</keyword>
<dbReference type="SUPFAM" id="SSF55874">
    <property type="entry name" value="ATPase domain of HSP90 chaperone/DNA topoisomerase II/histidine kinase"/>
    <property type="match status" value="1"/>
</dbReference>
<dbReference type="Pfam" id="PF00512">
    <property type="entry name" value="HisKA"/>
    <property type="match status" value="1"/>
</dbReference>
<feature type="transmembrane region" description="Helical" evidence="12">
    <location>
        <begin position="12"/>
        <end position="36"/>
    </location>
</feature>
<evidence type="ECO:0000256" key="12">
    <source>
        <dbReference type="SAM" id="Phobius"/>
    </source>
</evidence>
<evidence type="ECO:0000256" key="1">
    <source>
        <dbReference type="ARBA" id="ARBA00000085"/>
    </source>
</evidence>
<dbReference type="InterPro" id="IPR036890">
    <property type="entry name" value="HATPase_C_sf"/>
</dbReference>
<dbReference type="Gene3D" id="3.30.565.10">
    <property type="entry name" value="Histidine kinase-like ATPase, C-terminal domain"/>
    <property type="match status" value="1"/>
</dbReference>
<comment type="catalytic activity">
    <reaction evidence="1">
        <text>ATP + protein L-histidine = ADP + protein N-phospho-L-histidine.</text>
        <dbReference type="EC" id="2.7.13.3"/>
    </reaction>
</comment>
<dbReference type="EMBL" id="UFTA01000002">
    <property type="protein sequence ID" value="SUU92490.1"/>
    <property type="molecule type" value="Genomic_DNA"/>
</dbReference>
<feature type="domain" description="Histidine kinase" evidence="13">
    <location>
        <begin position="228"/>
        <end position="440"/>
    </location>
</feature>
<sequence length="440" mass="50197">MITLKSKIIRNFTAGILSCVLVFSILVTLLVTSSYIELIKENADSRPDQVATWFKKFNNDPAFTKKDMQDGLDNLAKNLEVDIYFQNLNGTISYPAYGRNKNNPLRKDEKVFSVYNINRNRRSGTLHIIYNADPEPVRKLQRDFSRAIVYSLSISLLIGIIISIILSENISEPIMIISDETINLKDGNYKIDDRISDIKEIETLQTNINYLSNNLQKQEEIRKQYAQDISHELRTPLTNLQLYIEAIKDGVIEPDENTMSVLLEDVNRLEGLIEGLKKTFDQNVEHLELKKEDFNASELTESIVQSFRASAGYNNIKINTYIQEDINFYSDYDKYSQILQNLISNAIKAIGKDGEVDVYLNADNESITLRVADNGVGIAEDKIERIFDRFYRIEDSRNTKENGHGLGLSITKNFVDALDGKISVDSQLNVGTTFILTFIR</sequence>
<dbReference type="OrthoDB" id="9813151at2"/>
<evidence type="ECO:0000256" key="9">
    <source>
        <dbReference type="ARBA" id="ARBA00022840"/>
    </source>
</evidence>
<evidence type="ECO:0000256" key="3">
    <source>
        <dbReference type="ARBA" id="ARBA00012438"/>
    </source>
</evidence>
<keyword evidence="16" id="KW-1185">Reference proteome</keyword>
<dbReference type="InterPro" id="IPR036097">
    <property type="entry name" value="HisK_dim/P_sf"/>
</dbReference>
<dbReference type="InterPro" id="IPR004358">
    <property type="entry name" value="Sig_transdc_His_kin-like_C"/>
</dbReference>
<dbReference type="GO" id="GO:0016036">
    <property type="term" value="P:cellular response to phosphate starvation"/>
    <property type="evidence" value="ECO:0007669"/>
    <property type="project" value="TreeGrafter"/>
</dbReference>
<evidence type="ECO:0000256" key="6">
    <source>
        <dbReference type="ARBA" id="ARBA00022679"/>
    </source>
</evidence>
<evidence type="ECO:0000313" key="14">
    <source>
        <dbReference type="EMBL" id="PKZ16464.1"/>
    </source>
</evidence>
<dbReference type="RefSeq" id="WP_101540487.1">
    <property type="nucleotide sequence ID" value="NZ_CALTZC010000008.1"/>
</dbReference>
<dbReference type="Gene3D" id="6.10.340.10">
    <property type="match status" value="1"/>
</dbReference>
<dbReference type="PRINTS" id="PR00344">
    <property type="entry name" value="BCTRLSENSOR"/>
</dbReference>
<dbReference type="GO" id="GO:0005524">
    <property type="term" value="F:ATP binding"/>
    <property type="evidence" value="ECO:0007669"/>
    <property type="project" value="UniProtKB-KW"/>
</dbReference>
<keyword evidence="12" id="KW-1133">Transmembrane helix</keyword>
<dbReference type="AlphaFoldDB" id="A0A2I1M8K9"/>
<keyword evidence="7" id="KW-0547">Nucleotide-binding</keyword>
<evidence type="ECO:0000313" key="16">
    <source>
        <dbReference type="Proteomes" id="UP000234335"/>
    </source>
</evidence>
<dbReference type="GO" id="GO:0004721">
    <property type="term" value="F:phosphoprotein phosphatase activity"/>
    <property type="evidence" value="ECO:0007669"/>
    <property type="project" value="TreeGrafter"/>
</dbReference>
<dbReference type="GO" id="GO:0000155">
    <property type="term" value="F:phosphorelay sensor kinase activity"/>
    <property type="evidence" value="ECO:0007669"/>
    <property type="project" value="InterPro"/>
</dbReference>
<dbReference type="Proteomes" id="UP000255124">
    <property type="component" value="Unassembled WGS sequence"/>
</dbReference>
<reference evidence="14 16" key="1">
    <citation type="submission" date="2017-12" db="EMBL/GenBank/DDBJ databases">
        <title>Phylogenetic diversity of female urinary microbiome.</title>
        <authorList>
            <person name="Thomas-White K."/>
            <person name="Wolfe A.J."/>
        </authorList>
    </citation>
    <scope>NUCLEOTIDE SEQUENCE [LARGE SCALE GENOMIC DNA]</scope>
    <source>
        <strain evidence="14 16">UMB0119</strain>
    </source>
</reference>
<keyword evidence="4" id="KW-1003">Cell membrane</keyword>
<evidence type="ECO:0000313" key="17">
    <source>
        <dbReference type="Proteomes" id="UP000255124"/>
    </source>
</evidence>
<name>A0A2I1M8K9_9FIRM</name>
<keyword evidence="10" id="KW-0902">Two-component regulatory system</keyword>
<dbReference type="PANTHER" id="PTHR45453">
    <property type="entry name" value="PHOSPHATE REGULON SENSOR PROTEIN PHOR"/>
    <property type="match status" value="1"/>
</dbReference>
<evidence type="ECO:0000256" key="10">
    <source>
        <dbReference type="ARBA" id="ARBA00023012"/>
    </source>
</evidence>
<proteinExistence type="predicted"/>
<dbReference type="Proteomes" id="UP000234335">
    <property type="component" value="Unassembled WGS sequence"/>
</dbReference>
<dbReference type="EC" id="2.7.13.3" evidence="3"/>
<dbReference type="PROSITE" id="PS50109">
    <property type="entry name" value="HIS_KIN"/>
    <property type="match status" value="1"/>
</dbReference>
<keyword evidence="11 12" id="KW-0472">Membrane</keyword>
<evidence type="ECO:0000256" key="7">
    <source>
        <dbReference type="ARBA" id="ARBA00022741"/>
    </source>
</evidence>
<evidence type="ECO:0000256" key="5">
    <source>
        <dbReference type="ARBA" id="ARBA00022553"/>
    </source>
</evidence>
<dbReference type="FunFam" id="3.30.565.10:FF:000023">
    <property type="entry name" value="PAS domain-containing sensor histidine kinase"/>
    <property type="match status" value="1"/>
</dbReference>
<evidence type="ECO:0000256" key="4">
    <source>
        <dbReference type="ARBA" id="ARBA00022475"/>
    </source>
</evidence>
<dbReference type="SMART" id="SM00388">
    <property type="entry name" value="HisKA"/>
    <property type="match status" value="1"/>
</dbReference>
<keyword evidence="9" id="KW-0067">ATP-binding</keyword>
<dbReference type="GO" id="GO:0005886">
    <property type="term" value="C:plasma membrane"/>
    <property type="evidence" value="ECO:0007669"/>
    <property type="project" value="UniProtKB-SubCell"/>
</dbReference>
<dbReference type="InterPro" id="IPR005467">
    <property type="entry name" value="His_kinase_dom"/>
</dbReference>
<dbReference type="InterPro" id="IPR003594">
    <property type="entry name" value="HATPase_dom"/>
</dbReference>
<feature type="transmembrane region" description="Helical" evidence="12">
    <location>
        <begin position="147"/>
        <end position="166"/>
    </location>
</feature>
<evidence type="ECO:0000256" key="2">
    <source>
        <dbReference type="ARBA" id="ARBA00004236"/>
    </source>
</evidence>
<keyword evidence="5" id="KW-0597">Phosphoprotein</keyword>
<evidence type="ECO:0000256" key="8">
    <source>
        <dbReference type="ARBA" id="ARBA00022777"/>
    </source>
</evidence>
<dbReference type="EMBL" id="PKGS01000004">
    <property type="protein sequence ID" value="PKZ16464.1"/>
    <property type="molecule type" value="Genomic_DNA"/>
</dbReference>
<dbReference type="SUPFAM" id="SSF47384">
    <property type="entry name" value="Homodimeric domain of signal transducing histidine kinase"/>
    <property type="match status" value="1"/>
</dbReference>
<gene>
    <name evidence="15" type="primary">baeS_2</name>
    <name evidence="14" type="ORF">CYJ34_06515</name>
    <name evidence="15" type="ORF">NCTC9810_00823</name>
</gene>
<dbReference type="CDD" id="cd00082">
    <property type="entry name" value="HisKA"/>
    <property type="match status" value="1"/>
</dbReference>
<evidence type="ECO:0000256" key="11">
    <source>
        <dbReference type="ARBA" id="ARBA00023136"/>
    </source>
</evidence>
<reference evidence="15 17" key="2">
    <citation type="submission" date="2018-06" db="EMBL/GenBank/DDBJ databases">
        <authorList>
            <consortium name="Pathogen Informatics"/>
            <person name="Doyle S."/>
        </authorList>
    </citation>
    <scope>NUCLEOTIDE SEQUENCE [LARGE SCALE GENOMIC DNA]</scope>
    <source>
        <strain evidence="15 17">NCTC9810</strain>
    </source>
</reference>
<organism evidence="14 16">
    <name type="scientific">Anaerococcus octavius</name>
    <dbReference type="NCBI Taxonomy" id="54007"/>
    <lineage>
        <taxon>Bacteria</taxon>
        <taxon>Bacillati</taxon>
        <taxon>Bacillota</taxon>
        <taxon>Tissierellia</taxon>
        <taxon>Tissierellales</taxon>
        <taxon>Peptoniphilaceae</taxon>
        <taxon>Anaerococcus</taxon>
    </lineage>
</organism>
<evidence type="ECO:0000259" key="13">
    <source>
        <dbReference type="PROSITE" id="PS50109"/>
    </source>
</evidence>